<evidence type="ECO:0000313" key="1">
    <source>
        <dbReference type="EMBL" id="KAJ8066611.1"/>
    </source>
</evidence>
<protein>
    <submittedName>
        <fullName evidence="1">Uncharacterized protein</fullName>
    </submittedName>
</protein>
<dbReference type="AlphaFoldDB" id="A0A9X0APK4"/>
<name>A0A9X0APK4_9HELO</name>
<accession>A0A9X0APK4</accession>
<reference evidence="1" key="1">
    <citation type="submission" date="2022-11" db="EMBL/GenBank/DDBJ databases">
        <title>Genome Resource of Sclerotinia nivalis Strain SnTB1, a Plant Pathogen Isolated from American Ginseng.</title>
        <authorList>
            <person name="Fan S."/>
        </authorList>
    </citation>
    <scope>NUCLEOTIDE SEQUENCE</scope>
    <source>
        <strain evidence="1">SnTB1</strain>
    </source>
</reference>
<dbReference type="Proteomes" id="UP001152300">
    <property type="component" value="Unassembled WGS sequence"/>
</dbReference>
<evidence type="ECO:0000313" key="2">
    <source>
        <dbReference type="Proteomes" id="UP001152300"/>
    </source>
</evidence>
<keyword evidence="2" id="KW-1185">Reference proteome</keyword>
<dbReference type="EMBL" id="JAPEIS010000005">
    <property type="protein sequence ID" value="KAJ8066611.1"/>
    <property type="molecule type" value="Genomic_DNA"/>
</dbReference>
<comment type="caution">
    <text evidence="1">The sequence shown here is derived from an EMBL/GenBank/DDBJ whole genome shotgun (WGS) entry which is preliminary data.</text>
</comment>
<gene>
    <name evidence="1" type="ORF">OCU04_005658</name>
</gene>
<proteinExistence type="predicted"/>
<organism evidence="1 2">
    <name type="scientific">Sclerotinia nivalis</name>
    <dbReference type="NCBI Taxonomy" id="352851"/>
    <lineage>
        <taxon>Eukaryota</taxon>
        <taxon>Fungi</taxon>
        <taxon>Dikarya</taxon>
        <taxon>Ascomycota</taxon>
        <taxon>Pezizomycotina</taxon>
        <taxon>Leotiomycetes</taxon>
        <taxon>Helotiales</taxon>
        <taxon>Sclerotiniaceae</taxon>
        <taxon>Sclerotinia</taxon>
    </lineage>
</organism>
<sequence>MRLLPSLSPTIFIRTMASSASTPTLHVGQVLTGKQWQYKLTEHLPGGWAINNIFKAEILGDTSGLAPNWYVV</sequence>